<dbReference type="SUPFAM" id="SSF48726">
    <property type="entry name" value="Immunoglobulin"/>
    <property type="match status" value="1"/>
</dbReference>
<keyword evidence="2" id="KW-0472">Membrane</keyword>
<keyword evidence="4" id="KW-1185">Reference proteome</keyword>
<dbReference type="Proteomes" id="UP000245119">
    <property type="component" value="Linkage Group LG7"/>
</dbReference>
<dbReference type="Gene3D" id="2.60.40.10">
    <property type="entry name" value="Immunoglobulins"/>
    <property type="match status" value="1"/>
</dbReference>
<name>A0A2T7P0C4_POMCA</name>
<dbReference type="InterPro" id="IPR013783">
    <property type="entry name" value="Ig-like_fold"/>
</dbReference>
<dbReference type="EMBL" id="PZQS01000007">
    <property type="protein sequence ID" value="PVD26870.1"/>
    <property type="molecule type" value="Genomic_DNA"/>
</dbReference>
<evidence type="ECO:0000313" key="3">
    <source>
        <dbReference type="EMBL" id="PVD26870.1"/>
    </source>
</evidence>
<keyword evidence="2" id="KW-1133">Transmembrane helix</keyword>
<feature type="transmembrane region" description="Helical" evidence="2">
    <location>
        <begin position="175"/>
        <end position="198"/>
    </location>
</feature>
<dbReference type="InterPro" id="IPR036179">
    <property type="entry name" value="Ig-like_dom_sf"/>
</dbReference>
<proteinExistence type="predicted"/>
<evidence type="ECO:0000256" key="2">
    <source>
        <dbReference type="SAM" id="Phobius"/>
    </source>
</evidence>
<accession>A0A2T7P0C4</accession>
<protein>
    <recommendedName>
        <fullName evidence="5">Ig-like domain-containing protein</fullName>
    </recommendedName>
</protein>
<sequence>MGSIIKEDQIGEITYTTAAQCSDADMYRCTAANSLGMKNQSVSLSVRCKPGKASASSTTPIILEGQTSSFELIAYPNSVIVTKYFIDSNNNNKETPASDDIFHVDCSSNPQLLYKVTCTVTVIKVTVNTAGLYKAVVSNDLGSVALIFVALPTKINESENSEFNRGHKAGVGTGLGVGLGLAAVEAVALTTFFLVRWWRRKHHTSKAKGKKENTPSSSRQDISSDKAVELTESAGLEQTLDMEKMNKAIVVTGGQEEPWSTEAPV</sequence>
<keyword evidence="2" id="KW-0812">Transmembrane</keyword>
<reference evidence="3 4" key="1">
    <citation type="submission" date="2018-04" db="EMBL/GenBank/DDBJ databases">
        <title>The genome of golden apple snail Pomacea canaliculata provides insight into stress tolerance and invasive adaptation.</title>
        <authorList>
            <person name="Liu C."/>
            <person name="Liu B."/>
            <person name="Ren Y."/>
            <person name="Zhang Y."/>
            <person name="Wang H."/>
            <person name="Li S."/>
            <person name="Jiang F."/>
            <person name="Yin L."/>
            <person name="Zhang G."/>
            <person name="Qian W."/>
            <person name="Fan W."/>
        </authorList>
    </citation>
    <scope>NUCLEOTIDE SEQUENCE [LARGE SCALE GENOMIC DNA]</scope>
    <source>
        <strain evidence="3">SZHN2017</strain>
        <tissue evidence="3">Muscle</tissue>
    </source>
</reference>
<dbReference type="AlphaFoldDB" id="A0A2T7P0C4"/>
<dbReference type="OrthoDB" id="10012075at2759"/>
<evidence type="ECO:0000256" key="1">
    <source>
        <dbReference type="SAM" id="MobiDB-lite"/>
    </source>
</evidence>
<organism evidence="3 4">
    <name type="scientific">Pomacea canaliculata</name>
    <name type="common">Golden apple snail</name>
    <dbReference type="NCBI Taxonomy" id="400727"/>
    <lineage>
        <taxon>Eukaryota</taxon>
        <taxon>Metazoa</taxon>
        <taxon>Spiralia</taxon>
        <taxon>Lophotrochozoa</taxon>
        <taxon>Mollusca</taxon>
        <taxon>Gastropoda</taxon>
        <taxon>Caenogastropoda</taxon>
        <taxon>Architaenioglossa</taxon>
        <taxon>Ampullarioidea</taxon>
        <taxon>Ampullariidae</taxon>
        <taxon>Pomacea</taxon>
    </lineage>
</organism>
<gene>
    <name evidence="3" type="ORF">C0Q70_12018</name>
</gene>
<evidence type="ECO:0008006" key="5">
    <source>
        <dbReference type="Google" id="ProtNLM"/>
    </source>
</evidence>
<feature type="region of interest" description="Disordered" evidence="1">
    <location>
        <begin position="204"/>
        <end position="228"/>
    </location>
</feature>
<comment type="caution">
    <text evidence="3">The sequence shown here is derived from an EMBL/GenBank/DDBJ whole genome shotgun (WGS) entry which is preliminary data.</text>
</comment>
<evidence type="ECO:0000313" key="4">
    <source>
        <dbReference type="Proteomes" id="UP000245119"/>
    </source>
</evidence>